<evidence type="ECO:0000313" key="3">
    <source>
        <dbReference type="Proteomes" id="UP001153709"/>
    </source>
</evidence>
<feature type="compositionally biased region" description="Polar residues" evidence="1">
    <location>
        <begin position="159"/>
        <end position="169"/>
    </location>
</feature>
<evidence type="ECO:0000313" key="2">
    <source>
        <dbReference type="EMBL" id="CAG9826742.1"/>
    </source>
</evidence>
<organism evidence="2 3">
    <name type="scientific">Diabrotica balteata</name>
    <name type="common">Banded cucumber beetle</name>
    <dbReference type="NCBI Taxonomy" id="107213"/>
    <lineage>
        <taxon>Eukaryota</taxon>
        <taxon>Metazoa</taxon>
        <taxon>Ecdysozoa</taxon>
        <taxon>Arthropoda</taxon>
        <taxon>Hexapoda</taxon>
        <taxon>Insecta</taxon>
        <taxon>Pterygota</taxon>
        <taxon>Neoptera</taxon>
        <taxon>Endopterygota</taxon>
        <taxon>Coleoptera</taxon>
        <taxon>Polyphaga</taxon>
        <taxon>Cucujiformia</taxon>
        <taxon>Chrysomeloidea</taxon>
        <taxon>Chrysomelidae</taxon>
        <taxon>Galerucinae</taxon>
        <taxon>Diabroticina</taxon>
        <taxon>Diabroticites</taxon>
        <taxon>Diabrotica</taxon>
    </lineage>
</organism>
<accession>A0A9N9SPM4</accession>
<dbReference type="AlphaFoldDB" id="A0A9N9SPM4"/>
<feature type="region of interest" description="Disordered" evidence="1">
    <location>
        <begin position="304"/>
        <end position="350"/>
    </location>
</feature>
<dbReference type="EMBL" id="OU898276">
    <property type="protein sequence ID" value="CAG9826742.1"/>
    <property type="molecule type" value="Genomic_DNA"/>
</dbReference>
<evidence type="ECO:0008006" key="4">
    <source>
        <dbReference type="Google" id="ProtNLM"/>
    </source>
</evidence>
<sequence>MKDVQGNEVKRTARKLGVVCECKSLARFCNKIDEEVRREIFDTIWKLNWDNKKCYVRSVMKTWTIVRFLKDGSVEAVPTNWLSGNTCSWPHYEANKLGKALKNGDPPLATWEKLDISSFRNATYDDYSITRRKCQKAEETSDPNSSDNRPRRCRPPTKFATTSSSSDSENAMGHKNKTIQSNLPKMPEFALNKESGIIPHLYSLCFLGDSDSLQEEVYAKETMEDVESEYLKHILRKLSMFELIVTDLRAEVSNLFKISASTPPRELREQPTIINIWENFSLPLNSEEEFAKFEDFLKSSEKKFESDDSDRGSSNGIGEISDHSSNPNPKKWKRLQAKKKRNSSPEYVGQKGKLTQLNKCNLIPIAVGINAEFSENEINYTF</sequence>
<proteinExistence type="predicted"/>
<name>A0A9N9SPM4_DIABA</name>
<dbReference type="OrthoDB" id="6784356at2759"/>
<protein>
    <recommendedName>
        <fullName evidence="4">DUF4806 domain-containing protein</fullName>
    </recommendedName>
</protein>
<gene>
    <name evidence="2" type="ORF">DIABBA_LOCUS829</name>
</gene>
<reference evidence="2" key="1">
    <citation type="submission" date="2022-01" db="EMBL/GenBank/DDBJ databases">
        <authorList>
            <person name="King R."/>
        </authorList>
    </citation>
    <scope>NUCLEOTIDE SEQUENCE</scope>
</reference>
<keyword evidence="3" id="KW-1185">Reference proteome</keyword>
<dbReference type="Proteomes" id="UP001153709">
    <property type="component" value="Chromosome 1"/>
</dbReference>
<feature type="compositionally biased region" description="Basic residues" evidence="1">
    <location>
        <begin position="330"/>
        <end position="342"/>
    </location>
</feature>
<evidence type="ECO:0000256" key="1">
    <source>
        <dbReference type="SAM" id="MobiDB-lite"/>
    </source>
</evidence>
<feature type="region of interest" description="Disordered" evidence="1">
    <location>
        <begin position="135"/>
        <end position="181"/>
    </location>
</feature>